<keyword evidence="4" id="KW-1185">Reference proteome</keyword>
<proteinExistence type="predicted"/>
<comment type="caution">
    <text evidence="3">The sequence shown here is derived from an EMBL/GenBank/DDBJ whole genome shotgun (WGS) entry which is preliminary data.</text>
</comment>
<evidence type="ECO:0000256" key="2">
    <source>
        <dbReference type="SAM" id="MobiDB-lite"/>
    </source>
</evidence>
<sequence>MQAPRQGDREPNRERNREQAQLPRLGVRETNRVLQKQERLLPTDSGLDQDFNQVEMTGHDYCSVPEAAALDMALHENEKLKREVEDLRKQLDQTKILSRLGLQRFAGSDHTVYGSDEDIHFYTSTDEVVVKLECLLQLFQKCLGCSSKCSISMKREGRIFCMTQKCQQCHYSRMWTSHPPDQLIRDPAGNQEVRNIGFQTSDASNVKPEVHKGYCETRSFLSADEVAVVKIKEEEFEVEVNEAHEDKVRAVEEHREDEGVGDAEMEVQMSPVC</sequence>
<evidence type="ECO:0000256" key="1">
    <source>
        <dbReference type="SAM" id="Coils"/>
    </source>
</evidence>
<gene>
    <name evidence="3" type="ORF">AALO_G00006030</name>
</gene>
<dbReference type="EMBL" id="JADWDJ010000001">
    <property type="protein sequence ID" value="KAG5285666.1"/>
    <property type="molecule type" value="Genomic_DNA"/>
</dbReference>
<reference evidence="3 4" key="1">
    <citation type="submission" date="2020-10" db="EMBL/GenBank/DDBJ databases">
        <title>Chromosome-scale genome assembly of the Allis shad, Alosa alosa.</title>
        <authorList>
            <person name="Margot Z."/>
            <person name="Christophe K."/>
            <person name="Cabau C."/>
            <person name="Louis A."/>
            <person name="Berthelot C."/>
            <person name="Parey E."/>
            <person name="Roest Crollius H."/>
            <person name="Montfort J."/>
            <person name="Robinson-Rechavi M."/>
            <person name="Bucao C."/>
            <person name="Bouchez O."/>
            <person name="Gislard M."/>
            <person name="Lluch J."/>
            <person name="Milhes M."/>
            <person name="Lampietro C."/>
            <person name="Lopez Roques C."/>
            <person name="Donnadieu C."/>
            <person name="Braasch I."/>
            <person name="Desvignes T."/>
            <person name="Postlethwait J."/>
            <person name="Bobe J."/>
            <person name="Guiguen Y."/>
        </authorList>
    </citation>
    <scope>NUCLEOTIDE SEQUENCE [LARGE SCALE GENOMIC DNA]</scope>
    <source>
        <strain evidence="3">M-15738</strain>
        <tissue evidence="3">Blood</tissue>
    </source>
</reference>
<dbReference type="Proteomes" id="UP000823561">
    <property type="component" value="Chromosome 1"/>
</dbReference>
<feature type="region of interest" description="Disordered" evidence="2">
    <location>
        <begin position="1"/>
        <end position="27"/>
    </location>
</feature>
<feature type="region of interest" description="Disordered" evidence="2">
    <location>
        <begin position="251"/>
        <end position="273"/>
    </location>
</feature>
<dbReference type="AlphaFoldDB" id="A0AAV6HIB3"/>
<evidence type="ECO:0000313" key="4">
    <source>
        <dbReference type="Proteomes" id="UP000823561"/>
    </source>
</evidence>
<keyword evidence="1" id="KW-0175">Coiled coil</keyword>
<organism evidence="3 4">
    <name type="scientific">Alosa alosa</name>
    <name type="common">allis shad</name>
    <dbReference type="NCBI Taxonomy" id="278164"/>
    <lineage>
        <taxon>Eukaryota</taxon>
        <taxon>Metazoa</taxon>
        <taxon>Chordata</taxon>
        <taxon>Craniata</taxon>
        <taxon>Vertebrata</taxon>
        <taxon>Euteleostomi</taxon>
        <taxon>Actinopterygii</taxon>
        <taxon>Neopterygii</taxon>
        <taxon>Teleostei</taxon>
        <taxon>Clupei</taxon>
        <taxon>Clupeiformes</taxon>
        <taxon>Clupeoidei</taxon>
        <taxon>Clupeidae</taxon>
        <taxon>Alosa</taxon>
    </lineage>
</organism>
<feature type="coiled-coil region" evidence="1">
    <location>
        <begin position="70"/>
        <end position="97"/>
    </location>
</feature>
<name>A0AAV6HIB3_9TELE</name>
<evidence type="ECO:0000313" key="3">
    <source>
        <dbReference type="EMBL" id="KAG5285666.1"/>
    </source>
</evidence>
<accession>A0AAV6HIB3</accession>
<feature type="compositionally biased region" description="Basic and acidic residues" evidence="2">
    <location>
        <begin position="1"/>
        <end position="18"/>
    </location>
</feature>
<protein>
    <submittedName>
        <fullName evidence="3">Uncharacterized protein</fullName>
    </submittedName>
</protein>